<accession>A0A4Y2QKX5</accession>
<dbReference type="EMBL" id="BGPR01014154">
    <property type="protein sequence ID" value="GBN63972.1"/>
    <property type="molecule type" value="Genomic_DNA"/>
</dbReference>
<evidence type="ECO:0000313" key="2">
    <source>
        <dbReference type="Proteomes" id="UP000499080"/>
    </source>
</evidence>
<organism evidence="1 2">
    <name type="scientific">Araneus ventricosus</name>
    <name type="common">Orbweaver spider</name>
    <name type="synonym">Epeira ventricosa</name>
    <dbReference type="NCBI Taxonomy" id="182803"/>
    <lineage>
        <taxon>Eukaryota</taxon>
        <taxon>Metazoa</taxon>
        <taxon>Ecdysozoa</taxon>
        <taxon>Arthropoda</taxon>
        <taxon>Chelicerata</taxon>
        <taxon>Arachnida</taxon>
        <taxon>Araneae</taxon>
        <taxon>Araneomorphae</taxon>
        <taxon>Entelegynae</taxon>
        <taxon>Araneoidea</taxon>
        <taxon>Araneidae</taxon>
        <taxon>Araneus</taxon>
    </lineage>
</organism>
<gene>
    <name evidence="1" type="ORF">AVEN_64070_1</name>
</gene>
<dbReference type="AlphaFoldDB" id="A0A4Y2QKX5"/>
<proteinExistence type="predicted"/>
<name>A0A4Y2QKX5_ARAVE</name>
<keyword evidence="2" id="KW-1185">Reference proteome</keyword>
<dbReference type="Proteomes" id="UP000499080">
    <property type="component" value="Unassembled WGS sequence"/>
</dbReference>
<comment type="caution">
    <text evidence="1">The sequence shown here is derived from an EMBL/GenBank/DDBJ whole genome shotgun (WGS) entry which is preliminary data.</text>
</comment>
<sequence>MLCTLGSGYLFWKSGGNIRFPQNVPLGGKGNVIRVQKAFLSCYLFLEDSVIWDCNPAPISIRSDTHQSDPAGLITIKTILPFHSKINCVNDDKVSVLQSLEKKALISL</sequence>
<protein>
    <submittedName>
        <fullName evidence="1">Uncharacterized protein</fullName>
    </submittedName>
</protein>
<reference evidence="1 2" key="1">
    <citation type="journal article" date="2019" name="Sci. Rep.">
        <title>Orb-weaving spider Araneus ventricosus genome elucidates the spidroin gene catalogue.</title>
        <authorList>
            <person name="Kono N."/>
            <person name="Nakamura H."/>
            <person name="Ohtoshi R."/>
            <person name="Moran D.A.P."/>
            <person name="Shinohara A."/>
            <person name="Yoshida Y."/>
            <person name="Fujiwara M."/>
            <person name="Mori M."/>
            <person name="Tomita M."/>
            <person name="Arakawa K."/>
        </authorList>
    </citation>
    <scope>NUCLEOTIDE SEQUENCE [LARGE SCALE GENOMIC DNA]</scope>
</reference>
<evidence type="ECO:0000313" key="1">
    <source>
        <dbReference type="EMBL" id="GBN63972.1"/>
    </source>
</evidence>